<evidence type="ECO:0000256" key="4">
    <source>
        <dbReference type="PIRSR" id="PIRSR600898-1"/>
    </source>
</evidence>
<reference evidence="7 8" key="1">
    <citation type="submission" date="2015-01" db="EMBL/GenBank/DDBJ databases">
        <title>The Genome Sequence of Cladophialophora immunda CBS83496.</title>
        <authorList>
            <consortium name="The Broad Institute Genomics Platform"/>
            <person name="Cuomo C."/>
            <person name="de Hoog S."/>
            <person name="Gorbushina A."/>
            <person name="Stielow B."/>
            <person name="Teixiera M."/>
            <person name="Abouelleil A."/>
            <person name="Chapman S.B."/>
            <person name="Priest M."/>
            <person name="Young S.K."/>
            <person name="Wortman J."/>
            <person name="Nusbaum C."/>
            <person name="Birren B."/>
        </authorList>
    </citation>
    <scope>NUCLEOTIDE SEQUENCE [LARGE SCALE GENOMIC DNA]</scope>
    <source>
        <strain evidence="7 8">CBS 83496</strain>
    </source>
</reference>
<dbReference type="PROSITE" id="PS00876">
    <property type="entry name" value="IDO_1"/>
    <property type="match status" value="1"/>
</dbReference>
<feature type="region of interest" description="Disordered" evidence="6">
    <location>
        <begin position="396"/>
        <end position="420"/>
    </location>
</feature>
<feature type="binding site" description="proximal binding residue" evidence="4">
    <location>
        <position position="362"/>
    </location>
    <ligand>
        <name>heme b</name>
        <dbReference type="ChEBI" id="CHEBI:60344"/>
    </ligand>
    <ligandPart>
        <name>Fe</name>
        <dbReference type="ChEBI" id="CHEBI:18248"/>
    </ligandPart>
</feature>
<accession>A0A0D1ZTC9</accession>
<gene>
    <name evidence="7" type="ORF">PV07_03017</name>
</gene>
<dbReference type="SUPFAM" id="SSF140959">
    <property type="entry name" value="Indolic compounds 2,3-dioxygenase-like"/>
    <property type="match status" value="1"/>
</dbReference>
<evidence type="ECO:0000313" key="7">
    <source>
        <dbReference type="EMBL" id="KIW31361.1"/>
    </source>
</evidence>
<dbReference type="EC" id="1.13.11.52" evidence="5"/>
<dbReference type="Gene3D" id="1.20.58.480">
    <property type="match status" value="1"/>
</dbReference>
<organism evidence="7 8">
    <name type="scientific">Cladophialophora immunda</name>
    <dbReference type="NCBI Taxonomy" id="569365"/>
    <lineage>
        <taxon>Eukaryota</taxon>
        <taxon>Fungi</taxon>
        <taxon>Dikarya</taxon>
        <taxon>Ascomycota</taxon>
        <taxon>Pezizomycotina</taxon>
        <taxon>Eurotiomycetes</taxon>
        <taxon>Chaetothyriomycetidae</taxon>
        <taxon>Chaetothyriales</taxon>
        <taxon>Herpotrichiellaceae</taxon>
        <taxon>Cladophialophora</taxon>
    </lineage>
</organism>
<keyword evidence="4 5" id="KW-0349">Heme</keyword>
<dbReference type="InterPro" id="IPR037217">
    <property type="entry name" value="Trp/Indoleamine_2_3_dOase-like"/>
</dbReference>
<evidence type="ECO:0000256" key="3">
    <source>
        <dbReference type="ARBA" id="ARBA00023004"/>
    </source>
</evidence>
<dbReference type="STRING" id="569365.A0A0D1ZTC9"/>
<evidence type="ECO:0000256" key="5">
    <source>
        <dbReference type="RuleBase" id="RU369119"/>
    </source>
</evidence>
<dbReference type="PANTHER" id="PTHR28657:SF10">
    <property type="entry name" value="INDOLEAMINE 2,3-DIOXYGENASE"/>
    <property type="match status" value="1"/>
</dbReference>
<dbReference type="GO" id="GO:0033754">
    <property type="term" value="F:indoleamine 2,3-dioxygenase activity"/>
    <property type="evidence" value="ECO:0007669"/>
    <property type="project" value="UniProtKB-EC"/>
</dbReference>
<dbReference type="VEuPathDB" id="FungiDB:PV07_03017"/>
<keyword evidence="3 4" id="KW-0408">Iron</keyword>
<dbReference type="AlphaFoldDB" id="A0A0D1ZTC9"/>
<proteinExistence type="inferred from homology"/>
<evidence type="ECO:0000256" key="6">
    <source>
        <dbReference type="SAM" id="MobiDB-lite"/>
    </source>
</evidence>
<dbReference type="GO" id="GO:0046872">
    <property type="term" value="F:metal ion binding"/>
    <property type="evidence" value="ECO:0007669"/>
    <property type="project" value="UniProtKB-UniRule"/>
</dbReference>
<dbReference type="RefSeq" id="XP_016251577.1">
    <property type="nucleotide sequence ID" value="XM_016389675.1"/>
</dbReference>
<comment type="similarity">
    <text evidence="1 5">Belongs to the indoleamine 2,3-dioxygenase family.</text>
</comment>
<dbReference type="HOGENOM" id="CLU_010089_0_1_1"/>
<dbReference type="Proteomes" id="UP000054466">
    <property type="component" value="Unassembled WGS sequence"/>
</dbReference>
<evidence type="ECO:0000313" key="8">
    <source>
        <dbReference type="Proteomes" id="UP000054466"/>
    </source>
</evidence>
<dbReference type="OrthoDB" id="540174at2759"/>
<name>A0A0D1ZTC9_9EURO</name>
<evidence type="ECO:0000256" key="1">
    <source>
        <dbReference type="ARBA" id="ARBA00007119"/>
    </source>
</evidence>
<sequence length="441" mass="49119">MRETPSEFIQRYGISAEYGFLPDTAPLQRLPDVYYQPWETLAENLAELIKRDVIRTKIEHLPILGTGQLQTDAEWRRAYVVLGFLTHAYIWGGERPAERLPPQLSCPFLAVSKYLGLPPTALFSTLSLLNFGLKTPGSDRTNPDNLKSLFSFTNTKDEEWFYMVSTAIEATGGPLILTMLRCIQAVNDCDDNLILACLGTLTEGIREIENILKRMHEHCDPQVFYHNIRPFCAGSKGMAAAGLPNGVFYDEGEGRGQWRQYSGGSNAQSSLIQLLDIFLAVQHHETGESNNHHAKAQGEGTDPDGYLKEMRNYMPPSHRDFLAQVERMSNLRGYVSQPTASMEVQEAYNDATAALTRLRNSHIQIVARYIVMPSRSPPAAYIVQRKGANLATACSTQPAGKGQDDASVTRQLHGTGGTSVMPFLKRTRDETREAVIQVHVS</sequence>
<comment type="catalytic activity">
    <reaction evidence="5">
        <text>L-tryptophan + O2 = N-formyl-L-kynurenine</text>
        <dbReference type="Rhea" id="RHEA:24536"/>
        <dbReference type="ChEBI" id="CHEBI:15379"/>
        <dbReference type="ChEBI" id="CHEBI:57912"/>
        <dbReference type="ChEBI" id="CHEBI:58629"/>
    </reaction>
</comment>
<evidence type="ECO:0000256" key="2">
    <source>
        <dbReference type="ARBA" id="ARBA00022723"/>
    </source>
</evidence>
<keyword evidence="5" id="KW-0560">Oxidoreductase</keyword>
<dbReference type="Pfam" id="PF01231">
    <property type="entry name" value="IDO"/>
    <property type="match status" value="1"/>
</dbReference>
<dbReference type="GO" id="GO:0019441">
    <property type="term" value="P:L-tryptophan catabolic process to kynurenine"/>
    <property type="evidence" value="ECO:0007669"/>
    <property type="project" value="UniProtKB-UniRule"/>
</dbReference>
<keyword evidence="8" id="KW-1185">Reference proteome</keyword>
<dbReference type="GO" id="GO:0034354">
    <property type="term" value="P:'de novo' NAD+ biosynthetic process from L-tryptophan"/>
    <property type="evidence" value="ECO:0007669"/>
    <property type="project" value="TreeGrafter"/>
</dbReference>
<dbReference type="PANTHER" id="PTHR28657">
    <property type="entry name" value="INDOLEAMINE 2,3-DIOXYGENASE"/>
    <property type="match status" value="1"/>
</dbReference>
<dbReference type="GO" id="GO:0005737">
    <property type="term" value="C:cytoplasm"/>
    <property type="evidence" value="ECO:0007669"/>
    <property type="project" value="TreeGrafter"/>
</dbReference>
<comment type="function">
    <text evidence="5">Produces N-formyl-kynurenine through the oxidation of tryptophan.</text>
</comment>
<keyword evidence="2 4" id="KW-0479">Metal-binding</keyword>
<dbReference type="InterPro" id="IPR000898">
    <property type="entry name" value="Indolamine_dOase"/>
</dbReference>
<protein>
    <recommendedName>
        <fullName evidence="5">Indoleamine 2,3-dioxygenase</fullName>
        <ecNumber evidence="5">1.13.11.52</ecNumber>
    </recommendedName>
</protein>
<dbReference type="GeneID" id="27342211"/>
<dbReference type="GO" id="GO:0020037">
    <property type="term" value="F:heme binding"/>
    <property type="evidence" value="ECO:0007669"/>
    <property type="project" value="UniProtKB-UniRule"/>
</dbReference>
<keyword evidence="5" id="KW-0223">Dioxygenase</keyword>
<dbReference type="EMBL" id="KN847041">
    <property type="protein sequence ID" value="KIW31361.1"/>
    <property type="molecule type" value="Genomic_DNA"/>
</dbReference>